<evidence type="ECO:0000259" key="2">
    <source>
        <dbReference type="PROSITE" id="PS50041"/>
    </source>
</evidence>
<dbReference type="AlphaFoldDB" id="A0AAU9X9V6"/>
<dbReference type="EMBL" id="CALNXJ010000036">
    <property type="protein sequence ID" value="CAH3141918.1"/>
    <property type="molecule type" value="Genomic_DNA"/>
</dbReference>
<dbReference type="InterPro" id="IPR016186">
    <property type="entry name" value="C-type_lectin-like/link_sf"/>
</dbReference>
<evidence type="ECO:0000256" key="1">
    <source>
        <dbReference type="ARBA" id="ARBA00023157"/>
    </source>
</evidence>
<dbReference type="PANTHER" id="PTHR22803">
    <property type="entry name" value="MANNOSE, PHOSPHOLIPASE, LECTIN RECEPTOR RELATED"/>
    <property type="match status" value="1"/>
</dbReference>
<dbReference type="InterPro" id="IPR050111">
    <property type="entry name" value="C-type_lectin/snaclec_domain"/>
</dbReference>
<feature type="domain" description="C-type lectin" evidence="2">
    <location>
        <begin position="253"/>
        <end position="374"/>
    </location>
</feature>
<evidence type="ECO:0000313" key="3">
    <source>
        <dbReference type="EMBL" id="CAH3141918.1"/>
    </source>
</evidence>
<reference evidence="3 4" key="1">
    <citation type="submission" date="2022-05" db="EMBL/GenBank/DDBJ databases">
        <authorList>
            <consortium name="Genoscope - CEA"/>
            <person name="William W."/>
        </authorList>
    </citation>
    <scope>NUCLEOTIDE SEQUENCE [LARGE SCALE GENOMIC DNA]</scope>
</reference>
<dbReference type="InterPro" id="IPR016187">
    <property type="entry name" value="CTDL_fold"/>
</dbReference>
<evidence type="ECO:0000313" key="4">
    <source>
        <dbReference type="Proteomes" id="UP001159428"/>
    </source>
</evidence>
<comment type="caution">
    <text evidence="3">The sequence shown here is derived from an EMBL/GenBank/DDBJ whole genome shotgun (WGS) entry which is preliminary data.</text>
</comment>
<sequence length="398" mass="45303">MLDRCTLLDMSQFVLHNGTLSFASAEFLVVPLVCSSGNNRLTWTHSDTMILTSHLFKALIVCVPFVLVICEARNISESAPDICPPGWMRWNNACYYFANDSVSSRVAWQDARQACQRIRGGDLASIHSAAENDFISRHVLGACWIGLNDLRAEGNFQWSDGSSFVYKNYSNNEPNDIHGQEDCIEINWWSNGWNDLNCGRTLCYVCKQTKKTIIPNVNPLEPKPTPPKDLSSVHERFEMGQAHGRCEDGWMNYEKSCYRSVSDPLLSWQKARDVCRNNTSMHGDLVTVNNRKEQVFLNTITRETSTDFWIGLNDFIWEGIFLWTDNSPRKYTYWNVSEPSNNKQSMDCVLMNPHQDEGRWRTASCNQRNGFICETEALPILPTHDRPPGEGSSNSSNS</sequence>
<dbReference type="PROSITE" id="PS50041">
    <property type="entry name" value="C_TYPE_LECTIN_2"/>
    <property type="match status" value="2"/>
</dbReference>
<dbReference type="Proteomes" id="UP001159428">
    <property type="component" value="Unassembled WGS sequence"/>
</dbReference>
<dbReference type="InterPro" id="IPR001304">
    <property type="entry name" value="C-type_lectin-like"/>
</dbReference>
<accession>A0AAU9X9V6</accession>
<dbReference type="SUPFAM" id="SSF56436">
    <property type="entry name" value="C-type lectin-like"/>
    <property type="match status" value="2"/>
</dbReference>
<dbReference type="Gene3D" id="3.10.100.10">
    <property type="entry name" value="Mannose-Binding Protein A, subunit A"/>
    <property type="match status" value="2"/>
</dbReference>
<dbReference type="SMART" id="SM00034">
    <property type="entry name" value="CLECT"/>
    <property type="match status" value="2"/>
</dbReference>
<proteinExistence type="predicted"/>
<gene>
    <name evidence="3" type="ORF">PMEA_00020171</name>
</gene>
<organism evidence="3 4">
    <name type="scientific">Pocillopora meandrina</name>
    <dbReference type="NCBI Taxonomy" id="46732"/>
    <lineage>
        <taxon>Eukaryota</taxon>
        <taxon>Metazoa</taxon>
        <taxon>Cnidaria</taxon>
        <taxon>Anthozoa</taxon>
        <taxon>Hexacorallia</taxon>
        <taxon>Scleractinia</taxon>
        <taxon>Astrocoeniina</taxon>
        <taxon>Pocilloporidae</taxon>
        <taxon>Pocillopora</taxon>
    </lineage>
</organism>
<protein>
    <recommendedName>
        <fullName evidence="2">C-type lectin domain-containing protein</fullName>
    </recommendedName>
</protein>
<feature type="domain" description="C-type lectin" evidence="2">
    <location>
        <begin position="90"/>
        <end position="207"/>
    </location>
</feature>
<name>A0AAU9X9V6_9CNID</name>
<dbReference type="InterPro" id="IPR018378">
    <property type="entry name" value="C-type_lectin_CS"/>
</dbReference>
<dbReference type="PROSITE" id="PS00615">
    <property type="entry name" value="C_TYPE_LECTIN_1"/>
    <property type="match status" value="1"/>
</dbReference>
<dbReference type="Pfam" id="PF00059">
    <property type="entry name" value="Lectin_C"/>
    <property type="match status" value="2"/>
</dbReference>
<keyword evidence="1" id="KW-1015">Disulfide bond</keyword>
<keyword evidence="4" id="KW-1185">Reference proteome</keyword>